<evidence type="ECO:0000313" key="2">
    <source>
        <dbReference type="EMBL" id="SHH75724.1"/>
    </source>
</evidence>
<feature type="transmembrane region" description="Helical" evidence="1">
    <location>
        <begin position="85"/>
        <end position="102"/>
    </location>
</feature>
<dbReference type="Pfam" id="PF11750">
    <property type="entry name" value="DUF3307"/>
    <property type="match status" value="1"/>
</dbReference>
<dbReference type="AlphaFoldDB" id="A0A1M5VKZ8"/>
<organism evidence="2 3">
    <name type="scientific">Wenyingzhuangia marina</name>
    <dbReference type="NCBI Taxonomy" id="1195760"/>
    <lineage>
        <taxon>Bacteria</taxon>
        <taxon>Pseudomonadati</taxon>
        <taxon>Bacteroidota</taxon>
        <taxon>Flavobacteriia</taxon>
        <taxon>Flavobacteriales</taxon>
        <taxon>Flavobacteriaceae</taxon>
        <taxon>Wenyingzhuangia</taxon>
    </lineage>
</organism>
<dbReference type="Proteomes" id="UP000184109">
    <property type="component" value="Unassembled WGS sequence"/>
</dbReference>
<evidence type="ECO:0000313" key="3">
    <source>
        <dbReference type="Proteomes" id="UP000184109"/>
    </source>
</evidence>
<evidence type="ECO:0000256" key="1">
    <source>
        <dbReference type="SAM" id="Phobius"/>
    </source>
</evidence>
<dbReference type="OrthoDB" id="8536716at2"/>
<protein>
    <recommendedName>
        <fullName evidence="4">DUF3307 domain-containing protein</fullName>
    </recommendedName>
</protein>
<name>A0A1M5VKZ8_9FLAO</name>
<reference evidence="3" key="1">
    <citation type="submission" date="2016-11" db="EMBL/GenBank/DDBJ databases">
        <authorList>
            <person name="Varghese N."/>
            <person name="Submissions S."/>
        </authorList>
    </citation>
    <scope>NUCLEOTIDE SEQUENCE [LARGE SCALE GENOMIC DNA]</scope>
    <source>
        <strain evidence="3">DSM 100572</strain>
    </source>
</reference>
<sequence>MLVLKLLIAHVLGDFVLQPNKWVKHKERKKWASKYLYIHTAIHALLLLIVLGFQIKYLWKIIIISISHLVIDGIKLLKPIKNSRILFFADQIAHLTVIGLVVRQWSDLNIDFSTVVSEQNLLLVLSLLLLTSVTSIVLKVVFSVWNKEIEEVSKEDSSLKNAGKYIGILERLFVFAFVVLNQWQAIGFLLAAKSVFRFGDLTKAKDRKLTEYILVGTLLSFGIAIVIGLTYQYLSF</sequence>
<accession>A0A1M5VKZ8</accession>
<feature type="transmembrane region" description="Helical" evidence="1">
    <location>
        <begin position="212"/>
        <end position="234"/>
    </location>
</feature>
<keyword evidence="3" id="KW-1185">Reference proteome</keyword>
<keyword evidence="1" id="KW-0472">Membrane</keyword>
<feature type="transmembrane region" description="Helical" evidence="1">
    <location>
        <begin position="122"/>
        <end position="145"/>
    </location>
</feature>
<proteinExistence type="predicted"/>
<dbReference type="EMBL" id="FQXQ01000003">
    <property type="protein sequence ID" value="SHH75724.1"/>
    <property type="molecule type" value="Genomic_DNA"/>
</dbReference>
<feature type="transmembrane region" description="Helical" evidence="1">
    <location>
        <begin position="172"/>
        <end position="192"/>
    </location>
</feature>
<evidence type="ECO:0008006" key="4">
    <source>
        <dbReference type="Google" id="ProtNLM"/>
    </source>
</evidence>
<gene>
    <name evidence="2" type="ORF">SAMN05444281_1872</name>
</gene>
<dbReference type="RefSeq" id="WP_073120791.1">
    <property type="nucleotide sequence ID" value="NZ_BMEN01000003.1"/>
</dbReference>
<dbReference type="InterPro" id="IPR021737">
    <property type="entry name" value="Phage_phiKZ_Orf197"/>
</dbReference>
<keyword evidence="1" id="KW-1133">Transmembrane helix</keyword>
<keyword evidence="1" id="KW-0812">Transmembrane</keyword>
<dbReference type="STRING" id="1195760.SAMN05444281_1872"/>
<feature type="transmembrane region" description="Helical" evidence="1">
    <location>
        <begin position="35"/>
        <end position="55"/>
    </location>
</feature>